<dbReference type="AlphaFoldDB" id="A0A016VA75"/>
<accession>A0A016VA75</accession>
<gene>
    <name evidence="1" type="primary">Acey_s0014.g2461</name>
    <name evidence="1" type="ORF">Y032_0014g2461</name>
</gene>
<evidence type="ECO:0000313" key="2">
    <source>
        <dbReference type="Proteomes" id="UP000024635"/>
    </source>
</evidence>
<name>A0A016VA75_9BILA</name>
<comment type="caution">
    <text evidence="1">The sequence shown here is derived from an EMBL/GenBank/DDBJ whole genome shotgun (WGS) entry which is preliminary data.</text>
</comment>
<keyword evidence="2" id="KW-1185">Reference proteome</keyword>
<evidence type="ECO:0000313" key="1">
    <source>
        <dbReference type="EMBL" id="EYC24355.1"/>
    </source>
</evidence>
<reference evidence="2" key="1">
    <citation type="journal article" date="2015" name="Nat. Genet.">
        <title>The genome and transcriptome of the zoonotic hookworm Ancylostoma ceylanicum identify infection-specific gene families.</title>
        <authorList>
            <person name="Schwarz E.M."/>
            <person name="Hu Y."/>
            <person name="Antoshechkin I."/>
            <person name="Miller M.M."/>
            <person name="Sternberg P.W."/>
            <person name="Aroian R.V."/>
        </authorList>
    </citation>
    <scope>NUCLEOTIDE SEQUENCE</scope>
    <source>
        <strain evidence="2">HY135</strain>
    </source>
</reference>
<dbReference type="EMBL" id="JARK01001350">
    <property type="protein sequence ID" value="EYC24355.1"/>
    <property type="molecule type" value="Genomic_DNA"/>
</dbReference>
<protein>
    <submittedName>
        <fullName evidence="1">Uncharacterized protein</fullName>
    </submittedName>
</protein>
<dbReference type="Proteomes" id="UP000024635">
    <property type="component" value="Unassembled WGS sequence"/>
</dbReference>
<sequence>MLKQYWCYDKLRDEKKPNRENVGSLSSMFSYRRTWAFFRYDFNIFMPRRLLKHFYWPTFRQHFVFKGLKVVQFL</sequence>
<organism evidence="1 2">
    <name type="scientific">Ancylostoma ceylanicum</name>
    <dbReference type="NCBI Taxonomy" id="53326"/>
    <lineage>
        <taxon>Eukaryota</taxon>
        <taxon>Metazoa</taxon>
        <taxon>Ecdysozoa</taxon>
        <taxon>Nematoda</taxon>
        <taxon>Chromadorea</taxon>
        <taxon>Rhabditida</taxon>
        <taxon>Rhabditina</taxon>
        <taxon>Rhabditomorpha</taxon>
        <taxon>Strongyloidea</taxon>
        <taxon>Ancylostomatidae</taxon>
        <taxon>Ancylostomatinae</taxon>
        <taxon>Ancylostoma</taxon>
    </lineage>
</organism>
<proteinExistence type="predicted"/>